<protein>
    <recommendedName>
        <fullName evidence="1">AAA+ ATPase domain-containing protein</fullName>
    </recommendedName>
</protein>
<proteinExistence type="predicted"/>
<evidence type="ECO:0000313" key="3">
    <source>
        <dbReference type="Proteomes" id="UP001223420"/>
    </source>
</evidence>
<evidence type="ECO:0000259" key="1">
    <source>
        <dbReference type="SMART" id="SM00382"/>
    </source>
</evidence>
<dbReference type="InterPro" id="IPR003593">
    <property type="entry name" value="AAA+_ATPase"/>
</dbReference>
<reference evidence="2" key="1">
    <citation type="submission" date="2023-07" db="EMBL/GenBank/DDBJ databases">
        <title>Genomic Encyclopedia of Type Strains, Phase IV (KMG-IV): sequencing the most valuable type-strain genomes for metagenomic binning, comparative biology and taxonomic classification.</title>
        <authorList>
            <person name="Goeker M."/>
        </authorList>
    </citation>
    <scope>NUCLEOTIDE SEQUENCE</scope>
    <source>
        <strain evidence="2">DSM 19569</strain>
    </source>
</reference>
<dbReference type="RefSeq" id="WP_230367914.1">
    <property type="nucleotide sequence ID" value="NZ_JAJALK010000017.1"/>
</dbReference>
<sequence length="1139" mass="124037">MTDLSCIADRIAVARRYVRSIDVLRDLDDSSALEGYVPTPTVDDTLHRLLRGLAVGSTHRAFRITGPYGAGKSAFLLFLARLFSEKEQAAAATRLLRARCPDRVPELKATRAYEPLVIVGRRAPLADLILEALARKLDDWRAPGRRPAVFETVARLQGERRDGRCEDAEVLETLREFARYVDRSRDGGGGVLLIIDEMGRCLEYAASRRGGSDTTFFQALGELAAGSGEAPLAIVGVLHQRFSEYASGLGQTVREEWSRSAERFEDLPFQESVEQMAFLLAEAIQVRGKHKPAIVAAADAVYEQAARLGLFPGRGAEIGALGRRLYPLHPTSVVALAAMARRFGQNERSAISFLQSSEPSGFQDFAANSAYTADNWYQLGHLFDHLAARGEGGPRDGLLARRWRLLSDTLTVHRDMPALEAAVLKCVGLLSILEPLPGLRADAESLAFCLDTQPRDAVLEALDALVRRRMIYRRPHRSDYCLWASSSADLDGWLEEARRQVAGVTRVTAVLAALPAPRPIVAHKHYHETGTLRAFGVRFALSDATQTLPPPGIDGWVVVHPVHPDEDLTTAVNAAMADAGPAIVHCVRQVSPTVLAAASELKVWQWVADNCEELAVDDLARREVRERLTEAGAALADALAPLTGPASDGDASAIWLHAGRVVTVPDRAALHRLLSDVCDAVFAGAPIVHNELINRSKLSSAAASARMRLLELMATNGTDPNLGLTGTPPERAVLLSVLQAGGLHRANERGQWAFAPPPPGHPARWAAVWQGLETMLADAAKPIDLETAMMRLAQAPYGLRQGVSLVLLTAFILARRQDAALFERNSFVPEVTGALLMRVARNPRNFAVRLVAREPSRECVLNRLASDLAIWRNTQPLPEAASITESLMRWFLALPGYTRETRSIGPLAQAVRAALEKARDPIDLVFEALPSACGLAPEPGTALNAELYATLLDDCLEEIGAAYERLRAEATKILVEAFSARDVGRVRDLVRLEYLPFETALTDSRMRAFVRRSADPGMSDEAWIDSIASLLTGRRPDAWRDRDLDVFAFEVRALVPRLARWLAAARAGAAAKAPVLSVHVVSPDGGEASLVVHPDPGGREELADQIRALLQGRGDAAFLLGQLLSEEVHTRATKDNLHA</sequence>
<dbReference type="Proteomes" id="UP001223420">
    <property type="component" value="Unassembled WGS sequence"/>
</dbReference>
<accession>A0AAJ1TXF4</accession>
<evidence type="ECO:0000313" key="2">
    <source>
        <dbReference type="EMBL" id="MDQ0546741.1"/>
    </source>
</evidence>
<gene>
    <name evidence="2" type="ORF">QO001_005693</name>
</gene>
<comment type="caution">
    <text evidence="2">The sequence shown here is derived from an EMBL/GenBank/DDBJ whole genome shotgun (WGS) entry which is preliminary data.</text>
</comment>
<feature type="domain" description="AAA+ ATPase" evidence="1">
    <location>
        <begin position="58"/>
        <end position="331"/>
    </location>
</feature>
<organism evidence="2 3">
    <name type="scientific">Methylobacterium brachiatum</name>
    <dbReference type="NCBI Taxonomy" id="269660"/>
    <lineage>
        <taxon>Bacteria</taxon>
        <taxon>Pseudomonadati</taxon>
        <taxon>Pseudomonadota</taxon>
        <taxon>Alphaproteobacteria</taxon>
        <taxon>Hyphomicrobiales</taxon>
        <taxon>Methylobacteriaceae</taxon>
        <taxon>Methylobacterium</taxon>
    </lineage>
</organism>
<dbReference type="EMBL" id="JAUSWL010000017">
    <property type="protein sequence ID" value="MDQ0546741.1"/>
    <property type="molecule type" value="Genomic_DNA"/>
</dbReference>
<dbReference type="AlphaFoldDB" id="A0AAJ1TXF4"/>
<name>A0AAJ1TXF4_9HYPH</name>
<dbReference type="SMART" id="SM00382">
    <property type="entry name" value="AAA"/>
    <property type="match status" value="1"/>
</dbReference>